<dbReference type="Proteomes" id="UP000596661">
    <property type="component" value="Chromosome 7"/>
</dbReference>
<dbReference type="InterPro" id="IPR026960">
    <property type="entry name" value="RVT-Znf"/>
</dbReference>
<name>A0A803Q1M2_CANSA</name>
<reference evidence="2" key="2">
    <citation type="submission" date="2021-03" db="UniProtKB">
        <authorList>
            <consortium name="EnsemblPlants"/>
        </authorList>
    </citation>
    <scope>IDENTIFICATION</scope>
</reference>
<dbReference type="InterPro" id="IPR000477">
    <property type="entry name" value="RT_dom"/>
</dbReference>
<dbReference type="Pfam" id="PF00078">
    <property type="entry name" value="RVT_1"/>
    <property type="match status" value="1"/>
</dbReference>
<reference evidence="2" key="1">
    <citation type="submission" date="2018-11" db="EMBL/GenBank/DDBJ databases">
        <authorList>
            <person name="Grassa J C."/>
        </authorList>
    </citation>
    <scope>NUCLEOTIDE SEQUENCE [LARGE SCALE GENOMIC DNA]</scope>
</reference>
<dbReference type="InterPro" id="IPR043502">
    <property type="entry name" value="DNA/RNA_pol_sf"/>
</dbReference>
<protein>
    <recommendedName>
        <fullName evidence="1">Reverse transcriptase domain-containing protein</fullName>
    </recommendedName>
</protein>
<dbReference type="EnsemblPlants" id="evm.model.07.1178">
    <property type="protein sequence ID" value="cds.evm.model.07.1178"/>
    <property type="gene ID" value="evm.TU.07.1178"/>
</dbReference>
<accession>A0A803Q1M2</accession>
<dbReference type="PROSITE" id="PS50878">
    <property type="entry name" value="RT_POL"/>
    <property type="match status" value="1"/>
</dbReference>
<proteinExistence type="predicted"/>
<keyword evidence="3" id="KW-1185">Reference proteome</keyword>
<evidence type="ECO:0000313" key="2">
    <source>
        <dbReference type="EnsemblPlants" id="cds.evm.model.07.1178"/>
    </source>
</evidence>
<organism evidence="2 3">
    <name type="scientific">Cannabis sativa</name>
    <name type="common">Hemp</name>
    <name type="synonym">Marijuana</name>
    <dbReference type="NCBI Taxonomy" id="3483"/>
    <lineage>
        <taxon>Eukaryota</taxon>
        <taxon>Viridiplantae</taxon>
        <taxon>Streptophyta</taxon>
        <taxon>Embryophyta</taxon>
        <taxon>Tracheophyta</taxon>
        <taxon>Spermatophyta</taxon>
        <taxon>Magnoliopsida</taxon>
        <taxon>eudicotyledons</taxon>
        <taxon>Gunneridae</taxon>
        <taxon>Pentapetalae</taxon>
        <taxon>rosids</taxon>
        <taxon>fabids</taxon>
        <taxon>Rosales</taxon>
        <taxon>Cannabaceae</taxon>
        <taxon>Cannabis</taxon>
    </lineage>
</organism>
<evidence type="ECO:0000259" key="1">
    <source>
        <dbReference type="PROSITE" id="PS50878"/>
    </source>
</evidence>
<dbReference type="PANTHER" id="PTHR33116">
    <property type="entry name" value="REVERSE TRANSCRIPTASE ZINC-BINDING DOMAIN-CONTAINING PROTEIN-RELATED-RELATED"/>
    <property type="match status" value="1"/>
</dbReference>
<sequence>MPGRFYKAHWDIVKNDVCETVIQFFQTGEFVRRLNQTLIVLIPKRDNASCFDDFRPISLCNFAYKVISKLLANRIKILLPNLISPSQSGFVPGRWIAENAYDRMEWSFLDKTLETFSFGAKFQSLVAKCLSSVSFSILLNGGPLRQFKPKRGLRQGDPLSPYLFILCSELLSRMLLKSEQDGLLNGFRFARNGTPLSHFMYANDTLIFCEASGENVLEVQRCLNQYCDMSGQRLNVNKSLVFSSNVAADVKLEIKELLGFWDLTRNDKFLGNLILFSRSKTNDFKFLIDKMARRIEGWKTKLLSQAGRSTLIHSVAMSTPIYTMSTFMITRSIFLELDKLIRRFWWIGSVDKNCYLALKNWDSICVPRKWGGLSFKKFEEFNLALVSKLGWKLASRTNSLWCQFFRDKYFKRGHTFWTTHFRNSMSFGAKGILSIRDLIHNEARYLMGNGLSIDIWHSPWVPGLTWDQFEASFNPRVRERGSMVNSLFANEPGDWFVDAVGEWFLPHVCREVLSIPRLVADKKDELIWKASIDDSFSVKNAFLACIRERCGIENDLWKLIWKCKAHERVKYFLWKLAKDILPFGSITQQIFGHGKTCVLCNDGVDSPFTYFFIVYLPNNCGDLREILASVASCNTKTPEGLRCIDLVSSHTSNLLWSEHNFFMDAAVCNNWGSVAVLAWDASGSLIEALTVKSVVSSPFVAKLVAIQQACCRALLSGLASISIFSD</sequence>
<dbReference type="PANTHER" id="PTHR33116:SF86">
    <property type="entry name" value="REVERSE TRANSCRIPTASE DOMAIN-CONTAINING PROTEIN"/>
    <property type="match status" value="1"/>
</dbReference>
<evidence type="ECO:0000313" key="3">
    <source>
        <dbReference type="Proteomes" id="UP000596661"/>
    </source>
</evidence>
<dbReference type="AlphaFoldDB" id="A0A803Q1M2"/>
<dbReference type="EMBL" id="UZAU01000655">
    <property type="status" value="NOT_ANNOTATED_CDS"/>
    <property type="molecule type" value="Genomic_DNA"/>
</dbReference>
<feature type="domain" description="Reverse transcriptase" evidence="1">
    <location>
        <begin position="23"/>
        <end position="274"/>
    </location>
</feature>
<dbReference type="Pfam" id="PF13966">
    <property type="entry name" value="zf-RVT"/>
    <property type="match status" value="1"/>
</dbReference>
<dbReference type="Gramene" id="evm.model.07.1178">
    <property type="protein sequence ID" value="cds.evm.model.07.1178"/>
    <property type="gene ID" value="evm.TU.07.1178"/>
</dbReference>
<dbReference type="SUPFAM" id="SSF56672">
    <property type="entry name" value="DNA/RNA polymerases"/>
    <property type="match status" value="1"/>
</dbReference>
<dbReference type="CDD" id="cd01650">
    <property type="entry name" value="RT_nLTR_like"/>
    <property type="match status" value="1"/>
</dbReference>